<name>A0A5J4KF36_9CHLR</name>
<dbReference type="PROSITE" id="PS51186">
    <property type="entry name" value="GNAT"/>
    <property type="match status" value="1"/>
</dbReference>
<dbReference type="Pfam" id="PF00583">
    <property type="entry name" value="Acetyltransf_1"/>
    <property type="match status" value="1"/>
</dbReference>
<dbReference type="Gene3D" id="3.40.630.30">
    <property type="match status" value="1"/>
</dbReference>
<evidence type="ECO:0000313" key="3">
    <source>
        <dbReference type="Proteomes" id="UP000326912"/>
    </source>
</evidence>
<dbReference type="EMBL" id="BKZW01000001">
    <property type="protein sequence ID" value="GER85895.1"/>
    <property type="molecule type" value="Genomic_DNA"/>
</dbReference>
<keyword evidence="3" id="KW-1185">Reference proteome</keyword>
<dbReference type="GO" id="GO:0016747">
    <property type="term" value="F:acyltransferase activity, transferring groups other than amino-acyl groups"/>
    <property type="evidence" value="ECO:0007669"/>
    <property type="project" value="InterPro"/>
</dbReference>
<dbReference type="InterPro" id="IPR000182">
    <property type="entry name" value="GNAT_dom"/>
</dbReference>
<evidence type="ECO:0000259" key="1">
    <source>
        <dbReference type="PROSITE" id="PS51186"/>
    </source>
</evidence>
<dbReference type="Proteomes" id="UP000326912">
    <property type="component" value="Unassembled WGS sequence"/>
</dbReference>
<dbReference type="AlphaFoldDB" id="A0A5J4KF36"/>
<dbReference type="InterPro" id="IPR016181">
    <property type="entry name" value="Acyl_CoA_acyltransferase"/>
</dbReference>
<reference evidence="2 3" key="1">
    <citation type="submission" date="2019-10" db="EMBL/GenBank/DDBJ databases">
        <title>Dictyobacter vulcani sp. nov., within the class Ktedonobacteria, isolated from soil of volcanic Mt. Zao.</title>
        <authorList>
            <person name="Zheng Y."/>
            <person name="Wang C.M."/>
            <person name="Sakai Y."/>
            <person name="Abe K."/>
            <person name="Yokota A."/>
            <person name="Yabe S."/>
        </authorList>
    </citation>
    <scope>NUCLEOTIDE SEQUENCE [LARGE SCALE GENOMIC DNA]</scope>
    <source>
        <strain evidence="2 3">W12</strain>
    </source>
</reference>
<evidence type="ECO:0000313" key="2">
    <source>
        <dbReference type="EMBL" id="GER85895.1"/>
    </source>
</evidence>
<gene>
    <name evidence="2" type="ORF">KDW_00570</name>
</gene>
<sequence>MQLTVDYRAINARETYALRHQILRPHQTLADCAYPLDDEATSYHVGAWLEQDLIGVGSLLQEAQDGTTDTNSWRIRGMAVSDTARGLGVGGHILQALIDYASRQEKPGTIWCNGRTTVQGFYEHFGFVQHGPIFNLPAIGPHVLLIKTIPGNGI</sequence>
<comment type="caution">
    <text evidence="2">The sequence shown here is derived from an EMBL/GenBank/DDBJ whole genome shotgun (WGS) entry which is preliminary data.</text>
</comment>
<keyword evidence="2" id="KW-0808">Transferase</keyword>
<dbReference type="RefSeq" id="WP_151754112.1">
    <property type="nucleotide sequence ID" value="NZ_BKZW01000001.1"/>
</dbReference>
<dbReference type="CDD" id="cd04301">
    <property type="entry name" value="NAT_SF"/>
    <property type="match status" value="1"/>
</dbReference>
<dbReference type="SUPFAM" id="SSF55729">
    <property type="entry name" value="Acyl-CoA N-acyltransferases (Nat)"/>
    <property type="match status" value="1"/>
</dbReference>
<protein>
    <submittedName>
        <fullName evidence="2">N-acetyltransferase</fullName>
    </submittedName>
</protein>
<accession>A0A5J4KF36</accession>
<feature type="domain" description="N-acetyltransferase" evidence="1">
    <location>
        <begin position="5"/>
        <end position="150"/>
    </location>
</feature>
<organism evidence="2 3">
    <name type="scientific">Dictyobacter vulcani</name>
    <dbReference type="NCBI Taxonomy" id="2607529"/>
    <lineage>
        <taxon>Bacteria</taxon>
        <taxon>Bacillati</taxon>
        <taxon>Chloroflexota</taxon>
        <taxon>Ktedonobacteria</taxon>
        <taxon>Ktedonobacterales</taxon>
        <taxon>Dictyobacteraceae</taxon>
        <taxon>Dictyobacter</taxon>
    </lineage>
</organism>
<proteinExistence type="predicted"/>